<accession>A0A9P6KHU3</accession>
<protein>
    <recommendedName>
        <fullName evidence="2">YCII-related domain-containing protein</fullName>
    </recommendedName>
</protein>
<dbReference type="InterPro" id="IPR005545">
    <property type="entry name" value="YCII"/>
</dbReference>
<keyword evidence="1" id="KW-0812">Transmembrane</keyword>
<dbReference type="SUPFAM" id="SSF54909">
    <property type="entry name" value="Dimeric alpha+beta barrel"/>
    <property type="match status" value="1"/>
</dbReference>
<dbReference type="Pfam" id="PF03795">
    <property type="entry name" value="YCII"/>
    <property type="match status" value="1"/>
</dbReference>
<dbReference type="AlphaFoldDB" id="A0A9P6KHU3"/>
<dbReference type="InterPro" id="IPR051807">
    <property type="entry name" value="Sec-metab_biosynth-assoc"/>
</dbReference>
<dbReference type="Proteomes" id="UP000780801">
    <property type="component" value="Unassembled WGS sequence"/>
</dbReference>
<dbReference type="OrthoDB" id="5519740at2759"/>
<evidence type="ECO:0000256" key="1">
    <source>
        <dbReference type="SAM" id="Phobius"/>
    </source>
</evidence>
<reference evidence="3" key="1">
    <citation type="journal article" date="2020" name="Fungal Divers.">
        <title>Resolving the Mortierellaceae phylogeny through synthesis of multi-gene phylogenetics and phylogenomics.</title>
        <authorList>
            <person name="Vandepol N."/>
            <person name="Liber J."/>
            <person name="Desiro A."/>
            <person name="Na H."/>
            <person name="Kennedy M."/>
            <person name="Barry K."/>
            <person name="Grigoriev I.V."/>
            <person name="Miller A.N."/>
            <person name="O'Donnell K."/>
            <person name="Stajich J.E."/>
            <person name="Bonito G."/>
        </authorList>
    </citation>
    <scope>NUCLEOTIDE SEQUENCE</scope>
    <source>
        <strain evidence="3">KOD1015</strain>
    </source>
</reference>
<gene>
    <name evidence="3" type="ORF">BGW38_003718</name>
</gene>
<dbReference type="PANTHER" id="PTHR33606">
    <property type="entry name" value="PROTEIN YCII"/>
    <property type="match status" value="1"/>
</dbReference>
<keyword evidence="1" id="KW-0472">Membrane</keyword>
<dbReference type="EMBL" id="JAABOA010000245">
    <property type="protein sequence ID" value="KAF9585145.1"/>
    <property type="molecule type" value="Genomic_DNA"/>
</dbReference>
<keyword evidence="1" id="KW-1133">Transmembrane helix</keyword>
<keyword evidence="4" id="KW-1185">Reference proteome</keyword>
<evidence type="ECO:0000313" key="4">
    <source>
        <dbReference type="Proteomes" id="UP000780801"/>
    </source>
</evidence>
<organism evidence="3 4">
    <name type="scientific">Lunasporangiospora selenospora</name>
    <dbReference type="NCBI Taxonomy" id="979761"/>
    <lineage>
        <taxon>Eukaryota</taxon>
        <taxon>Fungi</taxon>
        <taxon>Fungi incertae sedis</taxon>
        <taxon>Mucoromycota</taxon>
        <taxon>Mortierellomycotina</taxon>
        <taxon>Mortierellomycetes</taxon>
        <taxon>Mortierellales</taxon>
        <taxon>Mortierellaceae</taxon>
        <taxon>Lunasporangiospora</taxon>
    </lineage>
</organism>
<proteinExistence type="predicted"/>
<evidence type="ECO:0000313" key="3">
    <source>
        <dbReference type="EMBL" id="KAF9585145.1"/>
    </source>
</evidence>
<feature type="domain" description="YCII-related" evidence="2">
    <location>
        <begin position="33"/>
        <end position="106"/>
    </location>
</feature>
<dbReference type="Gene3D" id="3.30.70.1060">
    <property type="entry name" value="Dimeric alpha+beta barrel"/>
    <property type="match status" value="1"/>
</dbReference>
<comment type="caution">
    <text evidence="3">The sequence shown here is derived from an EMBL/GenBank/DDBJ whole genome shotgun (WGS) entry which is preliminary data.</text>
</comment>
<dbReference type="InterPro" id="IPR011008">
    <property type="entry name" value="Dimeric_a/b-barrel"/>
</dbReference>
<name>A0A9P6KHU3_9FUNG</name>
<feature type="transmembrane region" description="Helical" evidence="1">
    <location>
        <begin position="108"/>
        <end position="126"/>
    </location>
</feature>
<evidence type="ECO:0000259" key="2">
    <source>
        <dbReference type="Pfam" id="PF03795"/>
    </source>
</evidence>
<sequence>MLPALLSSRAIRAPVMHHRAFSASAAALAKKQFVVIAYDYTDAEAPARRQSVRPKHLEGARELKKSGALQLGGAFLSDHSDQAKMVGSIMIFNAESKEEVEKMVKRQVLLLLLLLLLSFLLVDLYVTGKVWEKYDIIPFRQATIE</sequence>
<dbReference type="PANTHER" id="PTHR33606:SF3">
    <property type="entry name" value="PROTEIN YCII"/>
    <property type="match status" value="1"/>
</dbReference>